<gene>
    <name evidence="5" type="ORF">ACFPFU_15085</name>
</gene>
<evidence type="ECO:0000259" key="4">
    <source>
        <dbReference type="Pfam" id="PF13354"/>
    </source>
</evidence>
<keyword evidence="5" id="KW-0378">Hydrolase</keyword>
<dbReference type="EC" id="3.5.2.6" evidence="3"/>
<proteinExistence type="inferred from homology"/>
<dbReference type="EMBL" id="JBHSJJ010000008">
    <property type="protein sequence ID" value="MFC4873021.1"/>
    <property type="molecule type" value="Genomic_DNA"/>
</dbReference>
<dbReference type="InterPro" id="IPR000871">
    <property type="entry name" value="Beta-lactam_class-A"/>
</dbReference>
<protein>
    <recommendedName>
        <fullName evidence="3">beta-lactamase</fullName>
        <ecNumber evidence="3">3.5.2.6</ecNumber>
    </recommendedName>
</protein>
<organism evidence="5 6">
    <name type="scientific">Negadavirga shengliensis</name>
    <dbReference type="NCBI Taxonomy" id="1389218"/>
    <lineage>
        <taxon>Bacteria</taxon>
        <taxon>Pseudomonadati</taxon>
        <taxon>Bacteroidota</taxon>
        <taxon>Cytophagia</taxon>
        <taxon>Cytophagales</taxon>
        <taxon>Cyclobacteriaceae</taxon>
        <taxon>Negadavirga</taxon>
    </lineage>
</organism>
<dbReference type="PANTHER" id="PTHR35333:SF3">
    <property type="entry name" value="BETA-LACTAMASE-TYPE TRANSPEPTIDASE FOLD CONTAINING PROTEIN"/>
    <property type="match status" value="1"/>
</dbReference>
<comment type="catalytic activity">
    <reaction evidence="1">
        <text>a beta-lactam + H2O = a substituted beta-amino acid</text>
        <dbReference type="Rhea" id="RHEA:20401"/>
        <dbReference type="ChEBI" id="CHEBI:15377"/>
        <dbReference type="ChEBI" id="CHEBI:35627"/>
        <dbReference type="ChEBI" id="CHEBI:140347"/>
        <dbReference type="EC" id="3.5.2.6"/>
    </reaction>
</comment>
<dbReference type="Proteomes" id="UP001595818">
    <property type="component" value="Unassembled WGS sequence"/>
</dbReference>
<dbReference type="Pfam" id="PF13354">
    <property type="entry name" value="Beta-lactamase2"/>
    <property type="match status" value="1"/>
</dbReference>
<dbReference type="SUPFAM" id="SSF56601">
    <property type="entry name" value="beta-lactamase/transpeptidase-like"/>
    <property type="match status" value="1"/>
</dbReference>
<evidence type="ECO:0000256" key="3">
    <source>
        <dbReference type="ARBA" id="ARBA00012865"/>
    </source>
</evidence>
<keyword evidence="6" id="KW-1185">Reference proteome</keyword>
<dbReference type="RefSeq" id="WP_377065601.1">
    <property type="nucleotide sequence ID" value="NZ_JBHSJJ010000008.1"/>
</dbReference>
<dbReference type="InterPro" id="IPR012338">
    <property type="entry name" value="Beta-lactam/transpept-like"/>
</dbReference>
<reference evidence="6" key="1">
    <citation type="journal article" date="2019" name="Int. J. Syst. Evol. Microbiol.">
        <title>The Global Catalogue of Microorganisms (GCM) 10K type strain sequencing project: providing services to taxonomists for standard genome sequencing and annotation.</title>
        <authorList>
            <consortium name="The Broad Institute Genomics Platform"/>
            <consortium name="The Broad Institute Genome Sequencing Center for Infectious Disease"/>
            <person name="Wu L."/>
            <person name="Ma J."/>
        </authorList>
    </citation>
    <scope>NUCLEOTIDE SEQUENCE [LARGE SCALE GENOMIC DNA]</scope>
    <source>
        <strain evidence="6">CGMCC 4.7466</strain>
    </source>
</reference>
<dbReference type="GO" id="GO:0016787">
    <property type="term" value="F:hydrolase activity"/>
    <property type="evidence" value="ECO:0007669"/>
    <property type="project" value="UniProtKB-KW"/>
</dbReference>
<accession>A0ABV9T3D7</accession>
<evidence type="ECO:0000256" key="2">
    <source>
        <dbReference type="ARBA" id="ARBA00009009"/>
    </source>
</evidence>
<evidence type="ECO:0000256" key="1">
    <source>
        <dbReference type="ARBA" id="ARBA00001526"/>
    </source>
</evidence>
<dbReference type="PANTHER" id="PTHR35333">
    <property type="entry name" value="BETA-LACTAMASE"/>
    <property type="match status" value="1"/>
</dbReference>
<comment type="caution">
    <text evidence="5">The sequence shown here is derived from an EMBL/GenBank/DDBJ whole genome shotgun (WGS) entry which is preliminary data.</text>
</comment>
<sequence length="288" mass="32665">MKDNPPYGFHTTLAVIYTLLFLQASFCQTSAQENIKAYLNHLPPHIEISCTVQRGDGTVLFSHQAEKQVPSASIIKVPILFYLMEAVGRGEVDLDEIRELQEEDKAEGSGQLQLFPAGSRFTLRYLAEEMIRISDNTATNILINILGMENIQQWLKGQGFHATQLNRLMMDFEAIEAGRQNYTSAKEINRLFLMLINEDFLSPEYRDEAIHLLKSCADGTAFRRYLPPETEMAHKTGTLDYIRADAGIIFMEKPLVMAVFVEGFKTLEEAEVIIGQFAKMALEDFKEN</sequence>
<dbReference type="InterPro" id="IPR045155">
    <property type="entry name" value="Beta-lactam_cat"/>
</dbReference>
<evidence type="ECO:0000313" key="5">
    <source>
        <dbReference type="EMBL" id="MFC4873021.1"/>
    </source>
</evidence>
<dbReference type="Gene3D" id="3.40.710.10">
    <property type="entry name" value="DD-peptidase/beta-lactamase superfamily"/>
    <property type="match status" value="1"/>
</dbReference>
<evidence type="ECO:0000313" key="6">
    <source>
        <dbReference type="Proteomes" id="UP001595818"/>
    </source>
</evidence>
<name>A0ABV9T3D7_9BACT</name>
<comment type="similarity">
    <text evidence="2">Belongs to the class-A beta-lactamase family.</text>
</comment>
<feature type="domain" description="Beta-lactamase class A catalytic" evidence="4">
    <location>
        <begin position="55"/>
        <end position="261"/>
    </location>
</feature>